<keyword evidence="5" id="KW-0010">Activator</keyword>
<dbReference type="Proteomes" id="UP000001593">
    <property type="component" value="Unassembled WGS sequence"/>
</dbReference>
<keyword evidence="4 12" id="KW-0238">DNA-binding</keyword>
<dbReference type="InterPro" id="IPR018122">
    <property type="entry name" value="TF_fork_head_CS_1"/>
</dbReference>
<dbReference type="GO" id="GO:0043565">
    <property type="term" value="F:sequence-specific DNA binding"/>
    <property type="evidence" value="ECO:0007669"/>
    <property type="project" value="InterPro"/>
</dbReference>
<keyword evidence="9" id="KW-0131">Cell cycle</keyword>
<comment type="function">
    <text evidence="10">Transcription factor regulating the expression of cell cycle genes essential for DNA replication and mitosis. Plays a role in the control of cell proliferation. Also plays a role in DNA break repair, participating in the DNA damage checkpoint response. Promotes transcription of PHB2.</text>
</comment>
<comment type="subcellular location">
    <subcellularLocation>
        <location evidence="1 12">Nucleus</location>
    </subcellularLocation>
</comment>
<evidence type="ECO:0000256" key="12">
    <source>
        <dbReference type="PROSITE-ProRule" id="PRU00089"/>
    </source>
</evidence>
<keyword evidence="7" id="KW-0234">DNA repair</keyword>
<evidence type="ECO:0000256" key="2">
    <source>
        <dbReference type="ARBA" id="ARBA00022763"/>
    </source>
</evidence>
<dbReference type="SMART" id="SM00339">
    <property type="entry name" value="FH"/>
    <property type="match status" value="1"/>
</dbReference>
<name>A7SUI2_NEMVE</name>
<dbReference type="FunFam" id="1.10.10.10:FF:000245">
    <property type="entry name" value="forkhead box protein M1 isoform X2"/>
    <property type="match status" value="1"/>
</dbReference>
<dbReference type="PRINTS" id="PR00053">
    <property type="entry name" value="FORKHEAD"/>
</dbReference>
<dbReference type="PROSITE" id="PS50039">
    <property type="entry name" value="FORK_HEAD_3"/>
    <property type="match status" value="1"/>
</dbReference>
<proteinExistence type="predicted"/>
<dbReference type="GO" id="GO:0006281">
    <property type="term" value="P:DNA repair"/>
    <property type="evidence" value="ECO:0007669"/>
    <property type="project" value="UniProtKB-KW"/>
</dbReference>
<evidence type="ECO:0000313" key="15">
    <source>
        <dbReference type="Proteomes" id="UP000001593"/>
    </source>
</evidence>
<evidence type="ECO:0000313" key="14">
    <source>
        <dbReference type="EMBL" id="EDO32639.1"/>
    </source>
</evidence>
<dbReference type="InterPro" id="IPR036388">
    <property type="entry name" value="WH-like_DNA-bd_sf"/>
</dbReference>
<evidence type="ECO:0000256" key="5">
    <source>
        <dbReference type="ARBA" id="ARBA00023159"/>
    </source>
</evidence>
<evidence type="ECO:0000256" key="7">
    <source>
        <dbReference type="ARBA" id="ARBA00023204"/>
    </source>
</evidence>
<dbReference type="HOGENOM" id="CLU_077699_6_2_1"/>
<reference evidence="14 15" key="1">
    <citation type="journal article" date="2007" name="Science">
        <title>Sea anemone genome reveals ancestral eumetazoan gene repertoire and genomic organization.</title>
        <authorList>
            <person name="Putnam N.H."/>
            <person name="Srivastava M."/>
            <person name="Hellsten U."/>
            <person name="Dirks B."/>
            <person name="Chapman J."/>
            <person name="Salamov A."/>
            <person name="Terry A."/>
            <person name="Shapiro H."/>
            <person name="Lindquist E."/>
            <person name="Kapitonov V.V."/>
            <person name="Jurka J."/>
            <person name="Genikhovich G."/>
            <person name="Grigoriev I.V."/>
            <person name="Lucas S.M."/>
            <person name="Steele R.E."/>
            <person name="Finnerty J.R."/>
            <person name="Technau U."/>
            <person name="Martindale M.Q."/>
            <person name="Rokhsar D.S."/>
        </authorList>
    </citation>
    <scope>NUCLEOTIDE SEQUENCE [LARGE SCALE GENOMIC DNA]</scope>
    <source>
        <strain evidence="15">CH2 X CH6</strain>
    </source>
</reference>
<accession>A7SUI2</accession>
<dbReference type="PROSITE" id="PS00658">
    <property type="entry name" value="FORK_HEAD_2"/>
    <property type="match status" value="1"/>
</dbReference>
<evidence type="ECO:0000256" key="8">
    <source>
        <dbReference type="ARBA" id="ARBA00023242"/>
    </source>
</evidence>
<evidence type="ECO:0000259" key="13">
    <source>
        <dbReference type="PROSITE" id="PS50039"/>
    </source>
</evidence>
<keyword evidence="6" id="KW-0804">Transcription</keyword>
<keyword evidence="8 12" id="KW-0539">Nucleus</keyword>
<dbReference type="KEGG" id="nve:5503778"/>
<dbReference type="Gene3D" id="1.10.10.10">
    <property type="entry name" value="Winged helix-like DNA-binding domain superfamily/Winged helix DNA-binding domain"/>
    <property type="match status" value="1"/>
</dbReference>
<keyword evidence="3" id="KW-0805">Transcription regulation</keyword>
<gene>
    <name evidence="14" type="ORF">NEMVEDRAFT_v1g132285</name>
</gene>
<evidence type="ECO:0000256" key="10">
    <source>
        <dbReference type="ARBA" id="ARBA00053415"/>
    </source>
</evidence>
<dbReference type="PANTHER" id="PTHR46078">
    <property type="entry name" value="FORKHEAD BOX PROTEIN J2 FAMILY MEMBER"/>
    <property type="match status" value="1"/>
</dbReference>
<dbReference type="CDD" id="cd00059">
    <property type="entry name" value="FH_FOX"/>
    <property type="match status" value="1"/>
</dbReference>
<keyword evidence="15" id="KW-1185">Reference proteome</keyword>
<keyword evidence="2" id="KW-0227">DNA damage</keyword>
<dbReference type="eggNOG" id="KOG2294">
    <property type="taxonomic scope" value="Eukaryota"/>
</dbReference>
<feature type="DNA-binding region" description="Fork-head" evidence="12">
    <location>
        <begin position="1"/>
        <end position="79"/>
    </location>
</feature>
<evidence type="ECO:0000256" key="1">
    <source>
        <dbReference type="ARBA" id="ARBA00004123"/>
    </source>
</evidence>
<dbReference type="OMA" id="QEIYKWI"/>
<dbReference type="InterPro" id="IPR001766">
    <property type="entry name" value="Fork_head_dom"/>
</dbReference>
<evidence type="ECO:0000256" key="9">
    <source>
        <dbReference type="ARBA" id="ARBA00023306"/>
    </source>
</evidence>
<evidence type="ECO:0000256" key="6">
    <source>
        <dbReference type="ARBA" id="ARBA00023163"/>
    </source>
</evidence>
<sequence>RPPYSYATLILLAINSTEEKRMTLQEIYKWIEERFPYYTKCKKAWKNSIRHNLSLHSFFLKEKRPADLPGKGSYWSISP</sequence>
<feature type="non-terminal residue" evidence="14">
    <location>
        <position position="1"/>
    </location>
</feature>
<evidence type="ECO:0000256" key="11">
    <source>
        <dbReference type="ARBA" id="ARBA00072725"/>
    </source>
</evidence>
<feature type="domain" description="Fork-head" evidence="13">
    <location>
        <begin position="1"/>
        <end position="79"/>
    </location>
</feature>
<dbReference type="GO" id="GO:0003700">
    <property type="term" value="F:DNA-binding transcription factor activity"/>
    <property type="evidence" value="ECO:0007669"/>
    <property type="project" value="InterPro"/>
</dbReference>
<dbReference type="STRING" id="45351.A7SUI2"/>
<dbReference type="InterPro" id="IPR036390">
    <property type="entry name" value="WH_DNA-bd_sf"/>
</dbReference>
<organism evidence="14 15">
    <name type="scientific">Nematostella vectensis</name>
    <name type="common">Starlet sea anemone</name>
    <dbReference type="NCBI Taxonomy" id="45351"/>
    <lineage>
        <taxon>Eukaryota</taxon>
        <taxon>Metazoa</taxon>
        <taxon>Cnidaria</taxon>
        <taxon>Anthozoa</taxon>
        <taxon>Hexacorallia</taxon>
        <taxon>Actiniaria</taxon>
        <taxon>Edwardsiidae</taxon>
        <taxon>Nematostella</taxon>
    </lineage>
</organism>
<dbReference type="GO" id="GO:0005634">
    <property type="term" value="C:nucleus"/>
    <property type="evidence" value="ECO:0007669"/>
    <property type="project" value="UniProtKB-SubCell"/>
</dbReference>
<dbReference type="InParanoid" id="A7SUI2"/>
<evidence type="ECO:0000256" key="3">
    <source>
        <dbReference type="ARBA" id="ARBA00023015"/>
    </source>
</evidence>
<dbReference type="InterPro" id="IPR045912">
    <property type="entry name" value="FOXJ2/3-like"/>
</dbReference>
<evidence type="ECO:0000256" key="4">
    <source>
        <dbReference type="ARBA" id="ARBA00023125"/>
    </source>
</evidence>
<feature type="non-terminal residue" evidence="14">
    <location>
        <position position="79"/>
    </location>
</feature>
<dbReference type="SUPFAM" id="SSF46785">
    <property type="entry name" value="Winged helix' DNA-binding domain"/>
    <property type="match status" value="1"/>
</dbReference>
<dbReference type="InterPro" id="IPR030456">
    <property type="entry name" value="TF_fork_head_CS_2"/>
</dbReference>
<dbReference type="PhylomeDB" id="A7SUI2"/>
<dbReference type="OrthoDB" id="5954824at2759"/>
<dbReference type="PANTHER" id="PTHR46078:SF2">
    <property type="entry name" value="FORK-HEAD DOMAIN-CONTAINING PROTEIN"/>
    <property type="match status" value="1"/>
</dbReference>
<dbReference type="PROSITE" id="PS00657">
    <property type="entry name" value="FORK_HEAD_1"/>
    <property type="match status" value="1"/>
</dbReference>
<protein>
    <recommendedName>
        <fullName evidence="11">Forkhead box protein M1</fullName>
    </recommendedName>
</protein>
<dbReference type="EMBL" id="DS469813">
    <property type="protein sequence ID" value="EDO32639.1"/>
    <property type="molecule type" value="Genomic_DNA"/>
</dbReference>
<dbReference type="AlphaFoldDB" id="A7SUI2"/>
<dbReference type="Pfam" id="PF00250">
    <property type="entry name" value="Forkhead"/>
    <property type="match status" value="1"/>
</dbReference>